<dbReference type="EMBL" id="JAGPYM010000013">
    <property type="protein sequence ID" value="KAH6888140.1"/>
    <property type="molecule type" value="Genomic_DNA"/>
</dbReference>
<keyword evidence="4" id="KW-1133">Transmembrane helix</keyword>
<feature type="transmembrane region" description="Helical" evidence="4">
    <location>
        <begin position="257"/>
        <end position="282"/>
    </location>
</feature>
<dbReference type="AlphaFoldDB" id="A0A9P8W5Y6"/>
<evidence type="ECO:0000313" key="7">
    <source>
        <dbReference type="Proteomes" id="UP000777438"/>
    </source>
</evidence>
<dbReference type="InterPro" id="IPR050327">
    <property type="entry name" value="Proton-linked_MCT"/>
</dbReference>
<dbReference type="GO" id="GO:0022857">
    <property type="term" value="F:transmembrane transporter activity"/>
    <property type="evidence" value="ECO:0007669"/>
    <property type="project" value="InterPro"/>
</dbReference>
<name>A0A9P8W5Y6_9HYPO</name>
<evidence type="ECO:0000256" key="3">
    <source>
        <dbReference type="ARBA" id="ARBA00023180"/>
    </source>
</evidence>
<keyword evidence="3" id="KW-0325">Glycoprotein</keyword>
<evidence type="ECO:0000256" key="1">
    <source>
        <dbReference type="ARBA" id="ARBA00004141"/>
    </source>
</evidence>
<comment type="caution">
    <text evidence="6">The sequence shown here is derived from an EMBL/GenBank/DDBJ whole genome shotgun (WGS) entry which is preliminary data.</text>
</comment>
<feature type="transmembrane region" description="Helical" evidence="4">
    <location>
        <begin position="151"/>
        <end position="173"/>
    </location>
</feature>
<dbReference type="Pfam" id="PF07690">
    <property type="entry name" value="MFS_1"/>
    <property type="match status" value="1"/>
</dbReference>
<feature type="transmembrane region" description="Helical" evidence="4">
    <location>
        <begin position="127"/>
        <end position="145"/>
    </location>
</feature>
<feature type="transmembrane region" description="Helical" evidence="4">
    <location>
        <begin position="414"/>
        <end position="436"/>
    </location>
</feature>
<feature type="domain" description="Major facilitator superfamily (MFS) profile" evidence="5">
    <location>
        <begin position="57"/>
        <end position="440"/>
    </location>
</feature>
<feature type="transmembrane region" description="Helical" evidence="4">
    <location>
        <begin position="350"/>
        <end position="373"/>
    </location>
</feature>
<gene>
    <name evidence="6" type="ORF">B0T10DRAFT_406036</name>
</gene>
<dbReference type="OrthoDB" id="410267at2759"/>
<dbReference type="PANTHER" id="PTHR11360:SF177">
    <property type="entry name" value="RIBOFLAVIN TRANSPORTER MCH5"/>
    <property type="match status" value="1"/>
</dbReference>
<accession>A0A9P8W5Y6</accession>
<dbReference type="PROSITE" id="PS50850">
    <property type="entry name" value="MFS"/>
    <property type="match status" value="1"/>
</dbReference>
<evidence type="ECO:0000259" key="5">
    <source>
        <dbReference type="PROSITE" id="PS50850"/>
    </source>
</evidence>
<feature type="transmembrane region" description="Helical" evidence="4">
    <location>
        <begin position="65"/>
        <end position="86"/>
    </location>
</feature>
<dbReference type="InterPro" id="IPR020846">
    <property type="entry name" value="MFS_dom"/>
</dbReference>
<dbReference type="SUPFAM" id="SSF103473">
    <property type="entry name" value="MFS general substrate transporter"/>
    <property type="match status" value="1"/>
</dbReference>
<feature type="transmembrane region" description="Helical" evidence="4">
    <location>
        <begin position="294"/>
        <end position="313"/>
    </location>
</feature>
<dbReference type="GO" id="GO:0016020">
    <property type="term" value="C:membrane"/>
    <property type="evidence" value="ECO:0007669"/>
    <property type="project" value="UniProtKB-SubCell"/>
</dbReference>
<feature type="transmembrane region" description="Helical" evidence="4">
    <location>
        <begin position="216"/>
        <end position="236"/>
    </location>
</feature>
<feature type="transmembrane region" description="Helical" evidence="4">
    <location>
        <begin position="385"/>
        <end position="408"/>
    </location>
</feature>
<comment type="subcellular location">
    <subcellularLocation>
        <location evidence="1">Membrane</location>
        <topology evidence="1">Multi-pass membrane protein</topology>
    </subcellularLocation>
</comment>
<evidence type="ECO:0000256" key="2">
    <source>
        <dbReference type="ARBA" id="ARBA00006727"/>
    </source>
</evidence>
<keyword evidence="4" id="KW-0472">Membrane</keyword>
<dbReference type="InterPro" id="IPR036259">
    <property type="entry name" value="MFS_trans_sf"/>
</dbReference>
<keyword evidence="7" id="KW-1185">Reference proteome</keyword>
<dbReference type="Gene3D" id="1.20.1250.20">
    <property type="entry name" value="MFS general substrate transporter like domains"/>
    <property type="match status" value="1"/>
</dbReference>
<sequence>MDVHQVNSRALRDDEELFDDIAHVDPPANTGADLEKRQTTVSTASYEETYPEGGIKAWTVVAGSWFSLFASLGLMNTIGTFQAYVLNHQLKDHSEGTVGWIFSIYTFLAFFCGVYIGPVFDKYGPKWLVIAGSVFTVGGMIFMSFCTELWQFVVAFGLLCGFGSSLLFTPSIAAVGHFFKARRGLATGVASTAGGLGGIIYPLMMSSLIEKIGYGWATRVVALICMCCALVGISLIRSRLPPAKNATAHPDFRIFKNLPFLFTTIGIFLMEFSLFIPLSYVSTYALHQGFSKDFSYNLIPILNAASVVGRVLPGYYADVIGPYNVSMLAVLLSIVACLCVWLPLGHTAAGIIVFTVLFGFASGTSIAIAPVCIGRLCKTQEYGRYYATAYTVVSFACLIGIPIAGSVVQVNGGSYSGLIIMTGAVYIGSIAAFVTAKVTLMGMKNWNAAL</sequence>
<feature type="transmembrane region" description="Helical" evidence="4">
    <location>
        <begin position="185"/>
        <end position="204"/>
    </location>
</feature>
<organism evidence="6 7">
    <name type="scientific">Thelonectria olida</name>
    <dbReference type="NCBI Taxonomy" id="1576542"/>
    <lineage>
        <taxon>Eukaryota</taxon>
        <taxon>Fungi</taxon>
        <taxon>Dikarya</taxon>
        <taxon>Ascomycota</taxon>
        <taxon>Pezizomycotina</taxon>
        <taxon>Sordariomycetes</taxon>
        <taxon>Hypocreomycetidae</taxon>
        <taxon>Hypocreales</taxon>
        <taxon>Nectriaceae</taxon>
        <taxon>Thelonectria</taxon>
    </lineage>
</organism>
<dbReference type="InterPro" id="IPR011701">
    <property type="entry name" value="MFS"/>
</dbReference>
<dbReference type="CDD" id="cd17352">
    <property type="entry name" value="MFS_MCT_SLC16"/>
    <property type="match status" value="1"/>
</dbReference>
<dbReference type="PANTHER" id="PTHR11360">
    <property type="entry name" value="MONOCARBOXYLATE TRANSPORTER"/>
    <property type="match status" value="1"/>
</dbReference>
<dbReference type="Proteomes" id="UP000777438">
    <property type="component" value="Unassembled WGS sequence"/>
</dbReference>
<proteinExistence type="inferred from homology"/>
<evidence type="ECO:0000313" key="6">
    <source>
        <dbReference type="EMBL" id="KAH6888140.1"/>
    </source>
</evidence>
<evidence type="ECO:0000256" key="4">
    <source>
        <dbReference type="SAM" id="Phobius"/>
    </source>
</evidence>
<keyword evidence="4" id="KW-0812">Transmembrane</keyword>
<feature type="transmembrane region" description="Helical" evidence="4">
    <location>
        <begin position="98"/>
        <end position="120"/>
    </location>
</feature>
<feature type="transmembrane region" description="Helical" evidence="4">
    <location>
        <begin position="325"/>
        <end position="344"/>
    </location>
</feature>
<reference evidence="6 7" key="1">
    <citation type="journal article" date="2021" name="Nat. Commun.">
        <title>Genetic determinants of endophytism in the Arabidopsis root mycobiome.</title>
        <authorList>
            <person name="Mesny F."/>
            <person name="Miyauchi S."/>
            <person name="Thiergart T."/>
            <person name="Pickel B."/>
            <person name="Atanasova L."/>
            <person name="Karlsson M."/>
            <person name="Huettel B."/>
            <person name="Barry K.W."/>
            <person name="Haridas S."/>
            <person name="Chen C."/>
            <person name="Bauer D."/>
            <person name="Andreopoulos W."/>
            <person name="Pangilinan J."/>
            <person name="LaButti K."/>
            <person name="Riley R."/>
            <person name="Lipzen A."/>
            <person name="Clum A."/>
            <person name="Drula E."/>
            <person name="Henrissat B."/>
            <person name="Kohler A."/>
            <person name="Grigoriev I.V."/>
            <person name="Martin F.M."/>
            <person name="Hacquard S."/>
        </authorList>
    </citation>
    <scope>NUCLEOTIDE SEQUENCE [LARGE SCALE GENOMIC DNA]</scope>
    <source>
        <strain evidence="6 7">MPI-CAGE-CH-0241</strain>
    </source>
</reference>
<protein>
    <submittedName>
        <fullName evidence="6">Major facilitator superfamily domain-containing protein</fullName>
    </submittedName>
</protein>
<comment type="similarity">
    <text evidence="2">Belongs to the major facilitator superfamily. Monocarboxylate porter (TC 2.A.1.13) family.</text>
</comment>